<dbReference type="EMBL" id="VBOZ01000012">
    <property type="protein sequence ID" value="TMQ65562.1"/>
    <property type="molecule type" value="Genomic_DNA"/>
</dbReference>
<feature type="chain" id="PRO_5021918613" evidence="1">
    <location>
        <begin position="24"/>
        <end position="520"/>
    </location>
</feature>
<dbReference type="Pfam" id="PF14052">
    <property type="entry name" value="Caps_assemb_Wzi"/>
    <property type="match status" value="1"/>
</dbReference>
<protein>
    <submittedName>
        <fullName evidence="2">Capsule assembly Wzi family protein</fullName>
    </submittedName>
</protein>
<dbReference type="Gene3D" id="2.40.160.130">
    <property type="entry name" value="Capsule assembly protein Wzi"/>
    <property type="match status" value="1"/>
</dbReference>
<dbReference type="InterPro" id="IPR038636">
    <property type="entry name" value="Wzi_sf"/>
</dbReference>
<evidence type="ECO:0000256" key="1">
    <source>
        <dbReference type="SAM" id="SignalP"/>
    </source>
</evidence>
<evidence type="ECO:0000313" key="3">
    <source>
        <dbReference type="Proteomes" id="UP000317691"/>
    </source>
</evidence>
<organism evidence="2 3">
    <name type="scientific">Eiseniibacteriota bacterium</name>
    <dbReference type="NCBI Taxonomy" id="2212470"/>
    <lineage>
        <taxon>Bacteria</taxon>
        <taxon>Candidatus Eiseniibacteriota</taxon>
    </lineage>
</organism>
<reference evidence="2 3" key="1">
    <citation type="journal article" date="2019" name="Nat. Microbiol.">
        <title>Mediterranean grassland soil C-N compound turnover is dependent on rainfall and depth, and is mediated by genomically divergent microorganisms.</title>
        <authorList>
            <person name="Diamond S."/>
            <person name="Andeer P.F."/>
            <person name="Li Z."/>
            <person name="Crits-Christoph A."/>
            <person name="Burstein D."/>
            <person name="Anantharaman K."/>
            <person name="Lane K.R."/>
            <person name="Thomas B.C."/>
            <person name="Pan C."/>
            <person name="Northen T.R."/>
            <person name="Banfield J.F."/>
        </authorList>
    </citation>
    <scope>NUCLEOTIDE SEQUENCE [LARGE SCALE GENOMIC DNA]</scope>
    <source>
        <strain evidence="2">WS_9</strain>
    </source>
</reference>
<dbReference type="InterPro" id="IPR026950">
    <property type="entry name" value="Caps_assemb_Wzi"/>
</dbReference>
<feature type="signal peptide" evidence="1">
    <location>
        <begin position="1"/>
        <end position="23"/>
    </location>
</feature>
<proteinExistence type="predicted"/>
<sequence length="520" mass="58040">MNRLLAAVFVSVALPCFASPAFATYLPQERIPTDSPVYRDLERLATSWGVQPRFLSSRPLRRAEALEFLRGLAEARGGAEEDPAFQRALRFLDPTAHGATKSLISIAGEDDERLEASPYASLLYEDDPRNSPDVNRDYRVGVAVAGALDTSAVFVANFYEGTASQGGRGTPDFGDFNSLIEGVNFNSYVNEAYVEFPISRLRFLFGHTWLRWGPGQSGTLALSDAAPALDMLRLEAGMFRKLRYTQFTAMLDPGPETYLAGHRLEWAPSNRITAGFTELARFNGTSQTPLYFIPFVPYSYWEKRPKSGGVSPADSTGDLLRKNNVLWAADVAWSFRPGWRVYGEFLMDDYSFSSDYKPDMLGYQAGADWRRTLKGRGAIGAAVEYSRVNNFTYSVWHRHDFSYNGFPTGYVLGPDVQALSGEATLEWGPNLEFRLRGEWRRKGEGRVGDAWLKTDGKVDASAFQGVVERETRVRAAAIFSPVRWLHVEAVVGHASIRNLDHVLAPPEIEAPLRIDGRVEW</sequence>
<dbReference type="AlphaFoldDB" id="A0A538TPK0"/>
<accession>A0A538TPK0</accession>
<dbReference type="Proteomes" id="UP000317691">
    <property type="component" value="Unassembled WGS sequence"/>
</dbReference>
<keyword evidence="1" id="KW-0732">Signal</keyword>
<comment type="caution">
    <text evidence="2">The sequence shown here is derived from an EMBL/GenBank/DDBJ whole genome shotgun (WGS) entry which is preliminary data.</text>
</comment>
<name>A0A538TPK0_UNCEI</name>
<gene>
    <name evidence="2" type="ORF">E6K79_04325</name>
</gene>
<evidence type="ECO:0000313" key="2">
    <source>
        <dbReference type="EMBL" id="TMQ65562.1"/>
    </source>
</evidence>